<dbReference type="EMBL" id="NPBJ01000029">
    <property type="protein sequence ID" value="PAD98855.1"/>
    <property type="molecule type" value="Genomic_DNA"/>
</dbReference>
<gene>
    <name evidence="2" type="ORF">CHH48_15550</name>
</gene>
<proteinExistence type="predicted"/>
<accession>A0ABX4GVF0</accession>
<dbReference type="Proteomes" id="UP000216852">
    <property type="component" value="Unassembled WGS sequence"/>
</dbReference>
<keyword evidence="1" id="KW-0812">Transmembrane</keyword>
<evidence type="ECO:0000313" key="3">
    <source>
        <dbReference type="Proteomes" id="UP000216852"/>
    </source>
</evidence>
<comment type="caution">
    <text evidence="2">The sequence shown here is derived from an EMBL/GenBank/DDBJ whole genome shotgun (WGS) entry which is preliminary data.</text>
</comment>
<sequence>MIEIKRERSLTDMLRNYNVIIDGKKVGTIGPRDTFNFSIAPGKHTIHLEIDWCRSKKIEFKARENEIIRFNCAGLRGIKFLFVMWFITFARNKYLSLNLK</sequence>
<reference evidence="2 3" key="1">
    <citation type="submission" date="2017-07" db="EMBL/GenBank/DDBJ databases">
        <title>Isolation and whole genome analysis of endospore-forming bacteria from heroin.</title>
        <authorList>
            <person name="Kalinowski J."/>
            <person name="Ahrens B."/>
            <person name="Al-Dilaimi A."/>
            <person name="Winkler A."/>
            <person name="Wibberg D."/>
            <person name="Schleenbecker U."/>
            <person name="Ruckert C."/>
            <person name="Wolfel R."/>
            <person name="Grass G."/>
        </authorList>
    </citation>
    <scope>NUCLEOTIDE SEQUENCE [LARGE SCALE GENOMIC DNA]</scope>
    <source>
        <strain evidence="2 3">7517-1</strain>
    </source>
</reference>
<evidence type="ECO:0008006" key="4">
    <source>
        <dbReference type="Google" id="ProtNLM"/>
    </source>
</evidence>
<dbReference type="RefSeq" id="WP_095220072.1">
    <property type="nucleotide sequence ID" value="NZ_NPBJ01000029.1"/>
</dbReference>
<organism evidence="2 3">
    <name type="scientific">Terribacillus saccharophilus</name>
    <dbReference type="NCBI Taxonomy" id="361277"/>
    <lineage>
        <taxon>Bacteria</taxon>
        <taxon>Bacillati</taxon>
        <taxon>Bacillota</taxon>
        <taxon>Bacilli</taxon>
        <taxon>Bacillales</taxon>
        <taxon>Bacillaceae</taxon>
        <taxon>Terribacillus</taxon>
    </lineage>
</organism>
<feature type="transmembrane region" description="Helical" evidence="1">
    <location>
        <begin position="67"/>
        <end position="90"/>
    </location>
</feature>
<name>A0ABX4GVF0_9BACI</name>
<evidence type="ECO:0000256" key="1">
    <source>
        <dbReference type="SAM" id="Phobius"/>
    </source>
</evidence>
<protein>
    <recommendedName>
        <fullName evidence="4">PEGA domain-containing protein</fullName>
    </recommendedName>
</protein>
<evidence type="ECO:0000313" key="2">
    <source>
        <dbReference type="EMBL" id="PAD98855.1"/>
    </source>
</evidence>
<keyword evidence="1" id="KW-1133">Transmembrane helix</keyword>
<keyword evidence="1" id="KW-0472">Membrane</keyword>
<keyword evidence="3" id="KW-1185">Reference proteome</keyword>